<evidence type="ECO:0000256" key="2">
    <source>
        <dbReference type="SAM" id="Phobius"/>
    </source>
</evidence>
<dbReference type="RefSeq" id="WP_029910295.1">
    <property type="nucleotide sequence ID" value="NZ_AP020335.1"/>
</dbReference>
<keyword evidence="2" id="KW-0472">Membrane</keyword>
<proteinExistence type="inferred from homology"/>
<comment type="caution">
    <text evidence="3">The sequence shown here is derived from an EMBL/GenBank/DDBJ whole genome shotgun (WGS) entry which is preliminary data.</text>
</comment>
<dbReference type="PANTHER" id="PTHR33219:SF14">
    <property type="entry name" value="PROTEIN COFACTOR ASSEMBLY OF COMPLEX C SUBUNIT B CCB3, CHLOROPLASTIC-RELATED"/>
    <property type="match status" value="1"/>
</dbReference>
<feature type="transmembrane region" description="Helical" evidence="2">
    <location>
        <begin position="67"/>
        <end position="86"/>
    </location>
</feature>
<gene>
    <name evidence="3" type="ORF">EI16_05185</name>
</gene>
<evidence type="ECO:0000313" key="4">
    <source>
        <dbReference type="Proteomes" id="UP000027341"/>
    </source>
</evidence>
<dbReference type="STRING" id="28885.EI16_05185"/>
<dbReference type="Pfam" id="PF02325">
    <property type="entry name" value="CCB3_YggT"/>
    <property type="match status" value="2"/>
</dbReference>
<dbReference type="PANTHER" id="PTHR33219">
    <property type="entry name" value="YLMG HOMOLOG PROTEIN 2, CHLOROPLASTIC"/>
    <property type="match status" value="1"/>
</dbReference>
<keyword evidence="2" id="KW-0812">Transmembrane</keyword>
<evidence type="ECO:0008006" key="5">
    <source>
        <dbReference type="Google" id="ProtNLM"/>
    </source>
</evidence>
<protein>
    <recommendedName>
        <fullName evidence="5">YggT family protein</fullName>
    </recommendedName>
</protein>
<name>A0A066ZPI4_HYDMR</name>
<dbReference type="Proteomes" id="UP000027341">
    <property type="component" value="Unassembled WGS sequence"/>
</dbReference>
<evidence type="ECO:0000313" key="3">
    <source>
        <dbReference type="EMBL" id="KDN95693.1"/>
    </source>
</evidence>
<reference evidence="3 4" key="1">
    <citation type="submission" date="2014-04" db="EMBL/GenBank/DDBJ databases">
        <title>Draft genome sequence of Hydrogenovibrio marinus MH-110, a model organism for aerobic H2 metabolism.</title>
        <authorList>
            <person name="Cha H.J."/>
            <person name="Jo B.H."/>
            <person name="Hwang B.H."/>
        </authorList>
    </citation>
    <scope>NUCLEOTIDE SEQUENCE [LARGE SCALE GENOMIC DNA]</scope>
    <source>
        <strain evidence="3 4">MH-110</strain>
    </source>
</reference>
<dbReference type="InterPro" id="IPR003425">
    <property type="entry name" value="CCB3/YggT"/>
</dbReference>
<organism evidence="3 4">
    <name type="scientific">Hydrogenovibrio marinus</name>
    <dbReference type="NCBI Taxonomy" id="28885"/>
    <lineage>
        <taxon>Bacteria</taxon>
        <taxon>Pseudomonadati</taxon>
        <taxon>Pseudomonadota</taxon>
        <taxon>Gammaproteobacteria</taxon>
        <taxon>Thiotrichales</taxon>
        <taxon>Piscirickettsiaceae</taxon>
        <taxon>Hydrogenovibrio</taxon>
    </lineage>
</organism>
<feature type="transmembrane region" description="Helical" evidence="2">
    <location>
        <begin position="6"/>
        <end position="29"/>
    </location>
</feature>
<dbReference type="AlphaFoldDB" id="A0A066ZPI4"/>
<keyword evidence="4" id="KW-1185">Reference proteome</keyword>
<dbReference type="GO" id="GO:0016020">
    <property type="term" value="C:membrane"/>
    <property type="evidence" value="ECO:0007669"/>
    <property type="project" value="InterPro"/>
</dbReference>
<comment type="similarity">
    <text evidence="1">Belongs to the YggT family.</text>
</comment>
<keyword evidence="2" id="KW-1133">Transmembrane helix</keyword>
<sequence length="189" mass="21014">MSPIGQGGLFLIQFIAGLIVFSLILRFLLRAAYVDWRHPIVTFIAKVTNPLCVPFNKILTLRGRWDWSALLTALVIEGVSAYLIGWLGGRDYSFLLIVIYSVTELLNQILDMMFWIIIIQAVLSWVVQGYNPNVAIFYQLAEPILRPFQRVVPPIGGLDLSPLVAILVIKLIQIVVVGSIAQIGQGLVA</sequence>
<dbReference type="EMBL" id="JMIU01000001">
    <property type="protein sequence ID" value="KDN95693.1"/>
    <property type="molecule type" value="Genomic_DNA"/>
</dbReference>
<accession>A0A066ZPI4</accession>
<evidence type="ECO:0000256" key="1">
    <source>
        <dbReference type="ARBA" id="ARBA00010894"/>
    </source>
</evidence>